<dbReference type="Pfam" id="PF05532">
    <property type="entry name" value="CsbD"/>
    <property type="match status" value="1"/>
</dbReference>
<protein>
    <submittedName>
        <fullName evidence="6">Uncharacterized conserved protein YjbJ, UPF0337 family</fullName>
    </submittedName>
</protein>
<dbReference type="PANTHER" id="PTHR34977">
    <property type="entry name" value="UPF0337 PROTEIN YJBJ"/>
    <property type="match status" value="1"/>
</dbReference>
<evidence type="ECO:0000313" key="6">
    <source>
        <dbReference type="EMBL" id="SDC78929.1"/>
    </source>
</evidence>
<feature type="region of interest" description="Disordered" evidence="2">
    <location>
        <begin position="39"/>
        <end position="68"/>
    </location>
</feature>
<feature type="region of interest" description="Disordered" evidence="2">
    <location>
        <begin position="1"/>
        <end position="22"/>
    </location>
</feature>
<dbReference type="AlphaFoldDB" id="A0A1G6PFT8"/>
<sequence length="136" mass="14507">MDPDRMTGAAQQAKGRAEAATGQLAGDAKLRFEGRADEAAGALRSTAGEAKDAARQATEDPQSEVEQLRAKVEQLSREPATPRLDAAARAADHYGAELDRYLDVIRQRPLISVGVAAGAGFLIGRLLSGDRYVNRF</sequence>
<accession>A0A1G6PFT8</accession>
<comment type="similarity">
    <text evidence="1">Belongs to the UPF0337 (CsbD) family.</text>
</comment>
<evidence type="ECO:0000259" key="4">
    <source>
        <dbReference type="Pfam" id="PF05532"/>
    </source>
</evidence>
<keyword evidence="7" id="KW-1185">Reference proteome</keyword>
<feature type="transmembrane region" description="Helical" evidence="3">
    <location>
        <begin position="110"/>
        <end position="128"/>
    </location>
</feature>
<dbReference type="InterPro" id="IPR050423">
    <property type="entry name" value="UPF0337_stress_rsp"/>
</dbReference>
<organism evidence="6 7">
    <name type="scientific">Belnapia rosea</name>
    <dbReference type="NCBI Taxonomy" id="938405"/>
    <lineage>
        <taxon>Bacteria</taxon>
        <taxon>Pseudomonadati</taxon>
        <taxon>Pseudomonadota</taxon>
        <taxon>Alphaproteobacteria</taxon>
        <taxon>Acetobacterales</taxon>
        <taxon>Roseomonadaceae</taxon>
        <taxon>Belnapia</taxon>
    </lineage>
</organism>
<reference evidence="6 7" key="1">
    <citation type="submission" date="2016-10" db="EMBL/GenBank/DDBJ databases">
        <authorList>
            <person name="de Groot N.N."/>
        </authorList>
    </citation>
    <scope>NUCLEOTIDE SEQUENCE [LARGE SCALE GENOMIC DNA]</scope>
    <source>
        <strain evidence="6 7">CPCC 100156</strain>
    </source>
</reference>
<name>A0A1G6PFT8_9PROT</name>
<dbReference type="InterPro" id="IPR008462">
    <property type="entry name" value="CsbD"/>
</dbReference>
<dbReference type="InterPro" id="IPR043605">
    <property type="entry name" value="DUF883_C"/>
</dbReference>
<evidence type="ECO:0000256" key="2">
    <source>
        <dbReference type="SAM" id="MobiDB-lite"/>
    </source>
</evidence>
<evidence type="ECO:0000259" key="5">
    <source>
        <dbReference type="Pfam" id="PF19029"/>
    </source>
</evidence>
<dbReference type="Pfam" id="PF19029">
    <property type="entry name" value="DUF883_C"/>
    <property type="match status" value="1"/>
</dbReference>
<feature type="compositionally biased region" description="Basic and acidic residues" evidence="2">
    <location>
        <begin position="49"/>
        <end position="58"/>
    </location>
</feature>
<evidence type="ECO:0000256" key="1">
    <source>
        <dbReference type="ARBA" id="ARBA00009129"/>
    </source>
</evidence>
<dbReference type="STRING" id="938405.SAMN02927895_02090"/>
<feature type="domain" description="CsbD-like" evidence="4">
    <location>
        <begin position="4"/>
        <end position="55"/>
    </location>
</feature>
<keyword evidence="3" id="KW-0472">Membrane</keyword>
<proteinExistence type="inferred from homology"/>
<dbReference type="SUPFAM" id="SSF69047">
    <property type="entry name" value="Hypothetical protein YjbJ"/>
    <property type="match status" value="1"/>
</dbReference>
<feature type="domain" description="DUF883" evidence="5">
    <location>
        <begin position="104"/>
        <end position="128"/>
    </location>
</feature>
<dbReference type="Proteomes" id="UP000198925">
    <property type="component" value="Unassembled WGS sequence"/>
</dbReference>
<dbReference type="PANTHER" id="PTHR34977:SF1">
    <property type="entry name" value="UPF0337 PROTEIN YJBJ"/>
    <property type="match status" value="1"/>
</dbReference>
<dbReference type="RefSeq" id="WP_090662195.1">
    <property type="nucleotide sequence ID" value="NZ_FMZX01000002.1"/>
</dbReference>
<feature type="compositionally biased region" description="Low complexity" evidence="2">
    <location>
        <begin position="8"/>
        <end position="20"/>
    </location>
</feature>
<keyword evidence="3" id="KW-0812">Transmembrane</keyword>
<keyword evidence="3" id="KW-1133">Transmembrane helix</keyword>
<gene>
    <name evidence="6" type="ORF">SAMN04487779_1002372</name>
</gene>
<evidence type="ECO:0000313" key="7">
    <source>
        <dbReference type="Proteomes" id="UP000198925"/>
    </source>
</evidence>
<dbReference type="Gene3D" id="1.10.1470.10">
    <property type="entry name" value="YjbJ"/>
    <property type="match status" value="1"/>
</dbReference>
<evidence type="ECO:0000256" key="3">
    <source>
        <dbReference type="SAM" id="Phobius"/>
    </source>
</evidence>
<dbReference type="InterPro" id="IPR036629">
    <property type="entry name" value="YjbJ_sf"/>
</dbReference>
<dbReference type="EMBL" id="FMZX01000002">
    <property type="protein sequence ID" value="SDC78929.1"/>
    <property type="molecule type" value="Genomic_DNA"/>
</dbReference>